<dbReference type="GO" id="GO:0005739">
    <property type="term" value="C:mitochondrion"/>
    <property type="evidence" value="ECO:0007669"/>
    <property type="project" value="TreeGrafter"/>
</dbReference>
<dbReference type="AlphaFoldDB" id="A0AAW2D7K3"/>
<accession>A0AAW2D7K3</accession>
<dbReference type="Proteomes" id="UP001459277">
    <property type="component" value="Unassembled WGS sequence"/>
</dbReference>
<proteinExistence type="predicted"/>
<evidence type="ECO:0008006" key="3">
    <source>
        <dbReference type="Google" id="ProtNLM"/>
    </source>
</evidence>
<keyword evidence="2" id="KW-1185">Reference proteome</keyword>
<dbReference type="EMBL" id="JAZDWU010000004">
    <property type="protein sequence ID" value="KAL0005792.1"/>
    <property type="molecule type" value="Genomic_DNA"/>
</dbReference>
<sequence length="353" mass="41252">MVHCSRLLCGLRMITSRIESWTSRDLSFAGWLQFFTAFRLNWSSFPKNFIKAMERKRSFRGLKYLGMLYASQKIRWIRFERGARMELRNHNETSNLFAEAVRQAQFSLVSNVLAFPNVLLTACQNLTSSQPNNALNLQSLLNSVSRRFDIEEMGRQLCENRFDIEACCVTMMPSRKKGESLVFPNLKLKVLIEAIRIVLEILYDERFVTFSYGGRVLKMYVVKYLDEILVITSGSKMLTMDFKNWVLKYLEGRLDLRVDKMKTAIHSAVSENISFLGMELQAVPPSVLHPPKMEKAIKARKKYLRQKEVRALEFKNARERNRKILGMKILQHVFKKLKQSDGFKFDFQIENEV</sequence>
<organism evidence="1 2">
    <name type="scientific">Lithocarpus litseifolius</name>
    <dbReference type="NCBI Taxonomy" id="425828"/>
    <lineage>
        <taxon>Eukaryota</taxon>
        <taxon>Viridiplantae</taxon>
        <taxon>Streptophyta</taxon>
        <taxon>Embryophyta</taxon>
        <taxon>Tracheophyta</taxon>
        <taxon>Spermatophyta</taxon>
        <taxon>Magnoliopsida</taxon>
        <taxon>eudicotyledons</taxon>
        <taxon>Gunneridae</taxon>
        <taxon>Pentapetalae</taxon>
        <taxon>rosids</taxon>
        <taxon>fabids</taxon>
        <taxon>Fagales</taxon>
        <taxon>Fagaceae</taxon>
        <taxon>Lithocarpus</taxon>
    </lineage>
</organism>
<dbReference type="PANTHER" id="PTHR33642">
    <property type="entry name" value="COX1/OXI3 INTRON 1 PROTEIN-RELATED"/>
    <property type="match status" value="1"/>
</dbReference>
<comment type="caution">
    <text evidence="1">The sequence shown here is derived from an EMBL/GenBank/DDBJ whole genome shotgun (WGS) entry which is preliminary data.</text>
</comment>
<dbReference type="GO" id="GO:0006315">
    <property type="term" value="P:homing of group II introns"/>
    <property type="evidence" value="ECO:0007669"/>
    <property type="project" value="TreeGrafter"/>
</dbReference>
<evidence type="ECO:0000313" key="1">
    <source>
        <dbReference type="EMBL" id="KAL0005792.1"/>
    </source>
</evidence>
<dbReference type="PANTHER" id="PTHR33642:SF4">
    <property type="entry name" value="COX1_OXI3 INTRON 1 PROTEIN-RELATED"/>
    <property type="match status" value="1"/>
</dbReference>
<name>A0AAW2D7K3_9ROSI</name>
<protein>
    <recommendedName>
        <fullName evidence="3">Reverse transcriptase domain-containing protein</fullName>
    </recommendedName>
</protein>
<dbReference type="GO" id="GO:0003964">
    <property type="term" value="F:RNA-directed DNA polymerase activity"/>
    <property type="evidence" value="ECO:0007669"/>
    <property type="project" value="TreeGrafter"/>
</dbReference>
<evidence type="ECO:0000313" key="2">
    <source>
        <dbReference type="Proteomes" id="UP001459277"/>
    </source>
</evidence>
<gene>
    <name evidence="1" type="ORF">SO802_013353</name>
</gene>
<dbReference type="GO" id="GO:0090615">
    <property type="term" value="P:mitochondrial mRNA processing"/>
    <property type="evidence" value="ECO:0007669"/>
    <property type="project" value="TreeGrafter"/>
</dbReference>
<reference evidence="1 2" key="1">
    <citation type="submission" date="2024-01" db="EMBL/GenBank/DDBJ databases">
        <title>A telomere-to-telomere, gap-free genome of sweet tea (Lithocarpus litseifolius).</title>
        <authorList>
            <person name="Zhou J."/>
        </authorList>
    </citation>
    <scope>NUCLEOTIDE SEQUENCE [LARGE SCALE GENOMIC DNA]</scope>
    <source>
        <strain evidence="1">Zhou-2022a</strain>
        <tissue evidence="1">Leaf</tissue>
    </source>
</reference>